<dbReference type="InterPro" id="IPR029052">
    <property type="entry name" value="Metallo-depent_PP-like"/>
</dbReference>
<feature type="domain" description="Calcineurin-like phosphoesterase" evidence="4">
    <location>
        <begin position="125"/>
        <end position="284"/>
    </location>
</feature>
<reference evidence="5 6" key="1">
    <citation type="submission" date="2017-03" db="EMBL/GenBank/DDBJ databases">
        <title>Complete genome sequence of Candidatus 'Thiodictyon syntrophicum' sp. nov. strain Cad16T, a photolithoautotroph purple sulfur bacterium isolated from an alpine meromictic lake.</title>
        <authorList>
            <person name="Luedin S.M."/>
            <person name="Pothier J.F."/>
            <person name="Danza F."/>
            <person name="Storelli N."/>
            <person name="Wittwer M."/>
            <person name="Tonolla M."/>
        </authorList>
    </citation>
    <scope>NUCLEOTIDE SEQUENCE [LARGE SCALE GENOMIC DNA]</scope>
    <source>
        <strain evidence="5 6">Cad16T</strain>
    </source>
</reference>
<dbReference type="GO" id="GO:0009245">
    <property type="term" value="P:lipid A biosynthetic process"/>
    <property type="evidence" value="ECO:0007669"/>
    <property type="project" value="TreeGrafter"/>
</dbReference>
<dbReference type="EMBL" id="CP020370">
    <property type="protein sequence ID" value="AUB82016.1"/>
    <property type="molecule type" value="Genomic_DNA"/>
</dbReference>
<dbReference type="GO" id="GO:0008758">
    <property type="term" value="F:UDP-2,3-diacylglucosamine hydrolase activity"/>
    <property type="evidence" value="ECO:0007669"/>
    <property type="project" value="TreeGrafter"/>
</dbReference>
<keyword evidence="6" id="KW-1185">Reference proteome</keyword>
<evidence type="ECO:0000256" key="3">
    <source>
        <dbReference type="SAM" id="MobiDB-lite"/>
    </source>
</evidence>
<dbReference type="GO" id="GO:0046872">
    <property type="term" value="F:metal ion binding"/>
    <property type="evidence" value="ECO:0007669"/>
    <property type="project" value="UniProtKB-KW"/>
</dbReference>
<dbReference type="InterPro" id="IPR051158">
    <property type="entry name" value="Metallophosphoesterase_sf"/>
</dbReference>
<dbReference type="GO" id="GO:0016020">
    <property type="term" value="C:membrane"/>
    <property type="evidence" value="ECO:0007669"/>
    <property type="project" value="GOC"/>
</dbReference>
<dbReference type="SUPFAM" id="SSF56300">
    <property type="entry name" value="Metallo-dependent phosphatases"/>
    <property type="match status" value="1"/>
</dbReference>
<sequence length="359" mass="38076">MNRAASAATTPGGPIATVHHPSEPAAPVDPPAPTGPNRAPDPLAGRLGACLVRMRRGLEQDYRDSIGAHRYRFLGLERYRLTHLLIELGVRGSGLSARGRRNATTLALVERTVPIAALPGPFDGLRILHLSDLHLDLDAAILQAIIARVRPLSYDLCVVTGDYCASAAGPCEPALAALAQLRPHLHGPIYAVLGNNDSIEMVPPIEALGIRLLINESLPIERGGERVFLAGIDDPNRYRTHNLEAAAAAIPPDAPAILLAHAPEPFRAAASLGFALMLCGHTHGGQICLPGGFALISHSRAPQRVRAGAWRWRRMQGYTSRGAGSSIIAARFNCPPEVTIHCLRRAAAPDGSGTESVDG</sequence>
<evidence type="ECO:0000256" key="2">
    <source>
        <dbReference type="ARBA" id="ARBA00022801"/>
    </source>
</evidence>
<accession>A0A2K8U8V2</accession>
<dbReference type="KEGG" id="tsy:THSYN_14415"/>
<dbReference type="AlphaFoldDB" id="A0A2K8U8V2"/>
<dbReference type="Proteomes" id="UP000232638">
    <property type="component" value="Chromosome"/>
</dbReference>
<keyword evidence="2" id="KW-0378">Hydrolase</keyword>
<feature type="region of interest" description="Disordered" evidence="3">
    <location>
        <begin position="1"/>
        <end position="42"/>
    </location>
</feature>
<evidence type="ECO:0000313" key="5">
    <source>
        <dbReference type="EMBL" id="AUB82016.1"/>
    </source>
</evidence>
<proteinExistence type="predicted"/>
<evidence type="ECO:0000259" key="4">
    <source>
        <dbReference type="Pfam" id="PF00149"/>
    </source>
</evidence>
<evidence type="ECO:0000313" key="6">
    <source>
        <dbReference type="Proteomes" id="UP000232638"/>
    </source>
</evidence>
<dbReference type="InterPro" id="IPR004843">
    <property type="entry name" value="Calcineurin-like_PHP"/>
</dbReference>
<evidence type="ECO:0000256" key="1">
    <source>
        <dbReference type="ARBA" id="ARBA00022723"/>
    </source>
</evidence>
<dbReference type="OrthoDB" id="9780884at2"/>
<protein>
    <submittedName>
        <fullName evidence="5">Metallophosphoesterase</fullName>
    </submittedName>
</protein>
<dbReference type="Pfam" id="PF00149">
    <property type="entry name" value="Metallophos"/>
    <property type="match status" value="1"/>
</dbReference>
<keyword evidence="1" id="KW-0479">Metal-binding</keyword>
<gene>
    <name evidence="5" type="ORF">THSYN_14415</name>
</gene>
<organism evidence="5 6">
    <name type="scientific">Candidatus Thiodictyon syntrophicum</name>
    <dbReference type="NCBI Taxonomy" id="1166950"/>
    <lineage>
        <taxon>Bacteria</taxon>
        <taxon>Pseudomonadati</taxon>
        <taxon>Pseudomonadota</taxon>
        <taxon>Gammaproteobacteria</taxon>
        <taxon>Chromatiales</taxon>
        <taxon>Chromatiaceae</taxon>
        <taxon>Thiodictyon</taxon>
    </lineage>
</organism>
<dbReference type="Gene3D" id="3.60.21.10">
    <property type="match status" value="1"/>
</dbReference>
<dbReference type="RefSeq" id="WP_100919768.1">
    <property type="nucleotide sequence ID" value="NZ_CP020370.1"/>
</dbReference>
<name>A0A2K8U8V2_9GAMM</name>
<dbReference type="PANTHER" id="PTHR31302:SF31">
    <property type="entry name" value="PHOSPHODIESTERASE YAEI"/>
    <property type="match status" value="1"/>
</dbReference>
<dbReference type="PANTHER" id="PTHR31302">
    <property type="entry name" value="TRANSMEMBRANE PROTEIN WITH METALLOPHOSPHOESTERASE DOMAIN-RELATED"/>
    <property type="match status" value="1"/>
</dbReference>